<evidence type="ECO:0000313" key="2">
    <source>
        <dbReference type="EMBL" id="MDT2810632.1"/>
    </source>
</evidence>
<reference evidence="2" key="1">
    <citation type="submission" date="2023-03" db="EMBL/GenBank/DDBJ databases">
        <authorList>
            <person name="Shen W."/>
            <person name="Cai J."/>
        </authorList>
    </citation>
    <scope>NUCLEOTIDE SEQUENCE</scope>
    <source>
        <strain evidence="2">B226-2</strain>
    </source>
</reference>
<dbReference type="InterPro" id="IPR015947">
    <property type="entry name" value="PUA-like_sf"/>
</dbReference>
<dbReference type="InterPro" id="IPR002740">
    <property type="entry name" value="EVE_domain"/>
</dbReference>
<proteinExistence type="predicted"/>
<dbReference type="Gene3D" id="3.10.590.10">
    <property type="entry name" value="ph1033 like domains"/>
    <property type="match status" value="1"/>
</dbReference>
<gene>
    <name evidence="2" type="ORF">P7H43_09045</name>
</gene>
<organism evidence="2 3">
    <name type="scientific">Enterococcus asini</name>
    <dbReference type="NCBI Taxonomy" id="57732"/>
    <lineage>
        <taxon>Bacteria</taxon>
        <taxon>Bacillati</taxon>
        <taxon>Bacillota</taxon>
        <taxon>Bacilli</taxon>
        <taxon>Lactobacillales</taxon>
        <taxon>Enterococcaceae</taxon>
        <taxon>Enterococcus</taxon>
    </lineage>
</organism>
<dbReference type="RefSeq" id="WP_270598773.1">
    <property type="nucleotide sequence ID" value="NZ_JAQESC010000014.1"/>
</dbReference>
<protein>
    <submittedName>
        <fullName evidence="2">EVE domain-containing protein</fullName>
    </submittedName>
</protein>
<sequence length="128" mass="15108">MTYWVIPANPTMYDVREAFRDLRIVYWKQGRNKSVKIGDIIFIYESVTSKSIILKTRVVDKDVYNNYIDDSKYTMGNATFNPPWMKLELIDELAQPITMNQLRENGVKGSYQSMRRLKEDIVFNLNLD</sequence>
<dbReference type="SUPFAM" id="SSF88697">
    <property type="entry name" value="PUA domain-like"/>
    <property type="match status" value="1"/>
</dbReference>
<name>A0AAW8U2Z9_9ENTE</name>
<dbReference type="Proteomes" id="UP001256711">
    <property type="component" value="Unassembled WGS sequence"/>
</dbReference>
<comment type="caution">
    <text evidence="2">The sequence shown here is derived from an EMBL/GenBank/DDBJ whole genome shotgun (WGS) entry which is preliminary data.</text>
</comment>
<evidence type="ECO:0000313" key="3">
    <source>
        <dbReference type="Proteomes" id="UP001256711"/>
    </source>
</evidence>
<evidence type="ECO:0000259" key="1">
    <source>
        <dbReference type="Pfam" id="PF01878"/>
    </source>
</evidence>
<accession>A0AAW8U2Z9</accession>
<feature type="domain" description="EVE" evidence="1">
    <location>
        <begin position="2"/>
        <end position="106"/>
    </location>
</feature>
<dbReference type="AlphaFoldDB" id="A0AAW8U2Z9"/>
<dbReference type="EMBL" id="JARQBJ010000004">
    <property type="protein sequence ID" value="MDT2810632.1"/>
    <property type="molecule type" value="Genomic_DNA"/>
</dbReference>
<dbReference type="Pfam" id="PF01878">
    <property type="entry name" value="EVE"/>
    <property type="match status" value="1"/>
</dbReference>